<evidence type="ECO:0000256" key="2">
    <source>
        <dbReference type="ARBA" id="ARBA00022723"/>
    </source>
</evidence>
<protein>
    <submittedName>
        <fullName evidence="6">Matrixin</fullName>
    </submittedName>
</protein>
<feature type="domain" description="Peptidase M10 metallopeptidase" evidence="5">
    <location>
        <begin position="139"/>
        <end position="178"/>
    </location>
</feature>
<name>A0A2S9YXP9_9BACT</name>
<comment type="caution">
    <text evidence="6">The sequence shown here is derived from an EMBL/GenBank/DDBJ whole genome shotgun (WGS) entry which is preliminary data.</text>
</comment>
<dbReference type="AlphaFoldDB" id="A0A2S9YXP9"/>
<gene>
    <name evidence="6" type="ORF">ENSA7_04240</name>
</gene>
<dbReference type="Proteomes" id="UP000238823">
    <property type="component" value="Unassembled WGS sequence"/>
</dbReference>
<dbReference type="GO" id="GO:0004222">
    <property type="term" value="F:metalloendopeptidase activity"/>
    <property type="evidence" value="ECO:0007669"/>
    <property type="project" value="InterPro"/>
</dbReference>
<dbReference type="SUPFAM" id="SSF55486">
    <property type="entry name" value="Metalloproteases ('zincins'), catalytic domain"/>
    <property type="match status" value="1"/>
</dbReference>
<dbReference type="GO" id="GO:0008270">
    <property type="term" value="F:zinc ion binding"/>
    <property type="evidence" value="ECO:0007669"/>
    <property type="project" value="InterPro"/>
</dbReference>
<keyword evidence="1" id="KW-0645">Protease</keyword>
<evidence type="ECO:0000259" key="5">
    <source>
        <dbReference type="Pfam" id="PF00413"/>
    </source>
</evidence>
<keyword evidence="3" id="KW-0378">Hydrolase</keyword>
<proteinExistence type="predicted"/>
<evidence type="ECO:0000256" key="3">
    <source>
        <dbReference type="ARBA" id="ARBA00022801"/>
    </source>
</evidence>
<dbReference type="InterPro" id="IPR001818">
    <property type="entry name" value="Pept_M10_metallopeptidase"/>
</dbReference>
<evidence type="ECO:0000313" key="7">
    <source>
        <dbReference type="Proteomes" id="UP000238823"/>
    </source>
</evidence>
<evidence type="ECO:0000313" key="6">
    <source>
        <dbReference type="EMBL" id="PRQ09873.1"/>
    </source>
</evidence>
<evidence type="ECO:0000256" key="4">
    <source>
        <dbReference type="ARBA" id="ARBA00022833"/>
    </source>
</evidence>
<keyword evidence="2" id="KW-0479">Metal-binding</keyword>
<dbReference type="EMBL" id="PVNL01000011">
    <property type="protein sequence ID" value="PRQ09873.1"/>
    <property type="molecule type" value="Genomic_DNA"/>
</dbReference>
<evidence type="ECO:0000256" key="1">
    <source>
        <dbReference type="ARBA" id="ARBA00022670"/>
    </source>
</evidence>
<sequence>MMLPLVLGAQQCPSVLDPAVEPRLACFIDRVPGCPPDRRYCVGLQLHLADGAEQSPAWMAAEVEHALELFAPADVGFTVVGIDAISADFAVMQTAAQRDEIGRRQFTRGVIHVYLVAQLDDVDVPGAQIRGVHWRQRSNTDKRWIILSQIGSNVVMAHELGHFFGLPHSRYTDSIMNKRPREQPAWDQRVFVPQELEIVLRQRDAMIGDGSLVSIDASE</sequence>
<dbReference type="Pfam" id="PF00413">
    <property type="entry name" value="Peptidase_M10"/>
    <property type="match status" value="1"/>
</dbReference>
<dbReference type="GO" id="GO:0031012">
    <property type="term" value="C:extracellular matrix"/>
    <property type="evidence" value="ECO:0007669"/>
    <property type="project" value="InterPro"/>
</dbReference>
<dbReference type="Gene3D" id="3.40.390.10">
    <property type="entry name" value="Collagenase (Catalytic Domain)"/>
    <property type="match status" value="1"/>
</dbReference>
<accession>A0A2S9YXP9</accession>
<reference evidence="6 7" key="1">
    <citation type="submission" date="2018-03" db="EMBL/GenBank/DDBJ databases">
        <title>Draft Genome Sequences of the Obligatory Marine Myxobacteria Enhygromyxa salina SWB007.</title>
        <authorList>
            <person name="Poehlein A."/>
            <person name="Moghaddam J.A."/>
            <person name="Harms H."/>
            <person name="Alanjari M."/>
            <person name="Koenig G.M."/>
            <person name="Daniel R."/>
            <person name="Schaeberle T.F."/>
        </authorList>
    </citation>
    <scope>NUCLEOTIDE SEQUENCE [LARGE SCALE GENOMIC DNA]</scope>
    <source>
        <strain evidence="6 7">SWB007</strain>
    </source>
</reference>
<keyword evidence="4" id="KW-0862">Zinc</keyword>
<organism evidence="6 7">
    <name type="scientific">Enhygromyxa salina</name>
    <dbReference type="NCBI Taxonomy" id="215803"/>
    <lineage>
        <taxon>Bacteria</taxon>
        <taxon>Pseudomonadati</taxon>
        <taxon>Myxococcota</taxon>
        <taxon>Polyangia</taxon>
        <taxon>Nannocystales</taxon>
        <taxon>Nannocystaceae</taxon>
        <taxon>Enhygromyxa</taxon>
    </lineage>
</organism>
<dbReference type="InterPro" id="IPR024079">
    <property type="entry name" value="MetalloPept_cat_dom_sf"/>
</dbReference>
<dbReference type="GO" id="GO:0006508">
    <property type="term" value="P:proteolysis"/>
    <property type="evidence" value="ECO:0007669"/>
    <property type="project" value="UniProtKB-KW"/>
</dbReference>